<evidence type="ECO:0008006" key="4">
    <source>
        <dbReference type="Google" id="ProtNLM"/>
    </source>
</evidence>
<feature type="region of interest" description="Disordered" evidence="1">
    <location>
        <begin position="1"/>
        <end position="61"/>
    </location>
</feature>
<feature type="non-terminal residue" evidence="3">
    <location>
        <position position="1"/>
    </location>
</feature>
<evidence type="ECO:0000256" key="2">
    <source>
        <dbReference type="SAM" id="Phobius"/>
    </source>
</evidence>
<keyword evidence="2" id="KW-1133">Transmembrane helix</keyword>
<evidence type="ECO:0000256" key="1">
    <source>
        <dbReference type="SAM" id="MobiDB-lite"/>
    </source>
</evidence>
<gene>
    <name evidence="3" type="ORF">LCGC14_1663800</name>
</gene>
<keyword evidence="2" id="KW-0472">Membrane</keyword>
<protein>
    <recommendedName>
        <fullName evidence="4">Gram-positive cocci surface proteins LPxTG domain-containing protein</fullName>
    </recommendedName>
</protein>
<evidence type="ECO:0000313" key="3">
    <source>
        <dbReference type="EMBL" id="KKM18627.1"/>
    </source>
</evidence>
<proteinExistence type="predicted"/>
<keyword evidence="2" id="KW-0812">Transmembrane</keyword>
<feature type="compositionally biased region" description="Acidic residues" evidence="1">
    <location>
        <begin position="1"/>
        <end position="56"/>
    </location>
</feature>
<accession>A0A0F9HU28</accession>
<reference evidence="3" key="1">
    <citation type="journal article" date="2015" name="Nature">
        <title>Complex archaea that bridge the gap between prokaryotes and eukaryotes.</title>
        <authorList>
            <person name="Spang A."/>
            <person name="Saw J.H."/>
            <person name="Jorgensen S.L."/>
            <person name="Zaremba-Niedzwiedzka K."/>
            <person name="Martijn J."/>
            <person name="Lind A.E."/>
            <person name="van Eijk R."/>
            <person name="Schleper C."/>
            <person name="Guy L."/>
            <person name="Ettema T.J."/>
        </authorList>
    </citation>
    <scope>NUCLEOTIDE SEQUENCE</scope>
</reference>
<name>A0A0F9HU28_9ZZZZ</name>
<organism evidence="3">
    <name type="scientific">marine sediment metagenome</name>
    <dbReference type="NCBI Taxonomy" id="412755"/>
    <lineage>
        <taxon>unclassified sequences</taxon>
        <taxon>metagenomes</taxon>
        <taxon>ecological metagenomes</taxon>
    </lineage>
</organism>
<sequence length="361" mass="40701">AAEDDVVDGIDDDDEGIDDGNDDDDNNEDEVDGIDDDDDDGIDDDDDDGIDDDFEDENKRDIKIDIDDDEFEIESKIRNGGTSDELRLKVRHDDRLSFKFTYESEWESESGSESELELEFKVEFRKLIEYVDLDDNGMYNKSVDQFIQEIELDSFQPIIYTTSSLSDDTTLHYFIANTTDGVFTAHIFFVEEFAVINSSFIAPTQTKIDIEISNFNYIDDNSQLGLYIRLESEIEYEEDDETQDETEGHASDEDGVVLENNDYTGIFTWKENAVIDGVVMDVLSSKLEVDDDDEGEQKLILNYPRGNHIYHDPKVGMTYTQPSGSASSPTSILPTVLIGAGASIIIIGVIVVVLIKKRKIA</sequence>
<dbReference type="AlphaFoldDB" id="A0A0F9HU28"/>
<comment type="caution">
    <text evidence="3">The sequence shown here is derived from an EMBL/GenBank/DDBJ whole genome shotgun (WGS) entry which is preliminary data.</text>
</comment>
<feature type="transmembrane region" description="Helical" evidence="2">
    <location>
        <begin position="332"/>
        <end position="355"/>
    </location>
</feature>
<dbReference type="EMBL" id="LAZR01014181">
    <property type="protein sequence ID" value="KKM18627.1"/>
    <property type="molecule type" value="Genomic_DNA"/>
</dbReference>